<dbReference type="InterPro" id="IPR000086">
    <property type="entry name" value="NUDIX_hydrolase_dom"/>
</dbReference>
<dbReference type="Gene3D" id="3.90.79.10">
    <property type="entry name" value="Nucleoside Triphosphate Pyrophosphohydrolase"/>
    <property type="match status" value="1"/>
</dbReference>
<organism evidence="2 3">
    <name type="scientific">Guptibacillus hwajinpoensis</name>
    <dbReference type="NCBI Taxonomy" id="208199"/>
    <lineage>
        <taxon>Bacteria</taxon>
        <taxon>Bacillati</taxon>
        <taxon>Bacillota</taxon>
        <taxon>Bacilli</taxon>
        <taxon>Bacillales</taxon>
        <taxon>Guptibacillaceae</taxon>
        <taxon>Guptibacillus</taxon>
    </lineage>
</organism>
<name>A0A845F212_9BACL</name>
<feature type="domain" description="Nudix hydrolase" evidence="1">
    <location>
        <begin position="1"/>
        <end position="131"/>
    </location>
</feature>
<evidence type="ECO:0000259" key="1">
    <source>
        <dbReference type="PROSITE" id="PS51462"/>
    </source>
</evidence>
<dbReference type="CDD" id="cd18886">
    <property type="entry name" value="NUDIX_MutT_Nudt1"/>
    <property type="match status" value="1"/>
</dbReference>
<dbReference type="PANTHER" id="PTHR43222:SF2">
    <property type="entry name" value="NUDIX HYDROLASE 23, CHLOROPLASTIC"/>
    <property type="match status" value="1"/>
</dbReference>
<dbReference type="AlphaFoldDB" id="A0A845F212"/>
<dbReference type="InterPro" id="IPR015797">
    <property type="entry name" value="NUDIX_hydrolase-like_dom_sf"/>
</dbReference>
<sequence length="162" mass="18633">MLPYTICFIKKNHHLLLLNRRKVPTMGLWNGVGGKIEKNETPSESIIRETFEETGIKLESVTYAGNAHFHSQHGKSGMYIFIADLPDGMNLDTRLNTVEGILDWKPIEWILDKENRGVIGNLQKFLPEILDGNIYLEHKFVYEHHQLQSYTSFPLVDRAPIS</sequence>
<evidence type="ECO:0000313" key="2">
    <source>
        <dbReference type="EMBL" id="MYL64830.1"/>
    </source>
</evidence>
<dbReference type="RefSeq" id="WP_160920241.1">
    <property type="nucleotide sequence ID" value="NZ_WMEY01000005.1"/>
</dbReference>
<accession>A0A845F212</accession>
<reference evidence="2 3" key="1">
    <citation type="submission" date="2019-11" db="EMBL/GenBank/DDBJ databases">
        <title>Genome sequences of 17 halophilic strains isolated from different environments.</title>
        <authorList>
            <person name="Furrow R.E."/>
        </authorList>
    </citation>
    <scope>NUCLEOTIDE SEQUENCE [LARGE SCALE GENOMIC DNA]</scope>
    <source>
        <strain evidence="2 3">22506_14_FS</strain>
    </source>
</reference>
<gene>
    <name evidence="2" type="ORF">GLW07_15840</name>
</gene>
<dbReference type="PROSITE" id="PS51462">
    <property type="entry name" value="NUDIX"/>
    <property type="match status" value="1"/>
</dbReference>
<dbReference type="Pfam" id="PF00293">
    <property type="entry name" value="NUDIX"/>
    <property type="match status" value="1"/>
</dbReference>
<dbReference type="SUPFAM" id="SSF55811">
    <property type="entry name" value="Nudix"/>
    <property type="match status" value="1"/>
</dbReference>
<dbReference type="EMBL" id="WMEY01000005">
    <property type="protein sequence ID" value="MYL64830.1"/>
    <property type="molecule type" value="Genomic_DNA"/>
</dbReference>
<dbReference type="Proteomes" id="UP000447833">
    <property type="component" value="Unassembled WGS sequence"/>
</dbReference>
<dbReference type="PANTHER" id="PTHR43222">
    <property type="entry name" value="NUDIX HYDROLASE 23"/>
    <property type="match status" value="1"/>
</dbReference>
<proteinExistence type="predicted"/>
<evidence type="ECO:0000313" key="3">
    <source>
        <dbReference type="Proteomes" id="UP000447833"/>
    </source>
</evidence>
<comment type="caution">
    <text evidence="2">The sequence shown here is derived from an EMBL/GenBank/DDBJ whole genome shotgun (WGS) entry which is preliminary data.</text>
</comment>
<protein>
    <submittedName>
        <fullName evidence="2">NUDIX domain-containing protein</fullName>
    </submittedName>
</protein>